<dbReference type="EMBL" id="CADCTH010000079">
    <property type="protein sequence ID" value="CAA9220992.1"/>
    <property type="molecule type" value="Genomic_DNA"/>
</dbReference>
<feature type="region of interest" description="Disordered" evidence="1">
    <location>
        <begin position="1"/>
        <end position="40"/>
    </location>
</feature>
<proteinExistence type="predicted"/>
<accession>A0A6J4HCV3</accession>
<dbReference type="AlphaFoldDB" id="A0A6J4HCV3"/>
<organism evidence="2">
    <name type="scientific">uncultured Actinomycetospora sp</name>
    <dbReference type="NCBI Taxonomy" id="1135996"/>
    <lineage>
        <taxon>Bacteria</taxon>
        <taxon>Bacillati</taxon>
        <taxon>Actinomycetota</taxon>
        <taxon>Actinomycetes</taxon>
        <taxon>Pseudonocardiales</taxon>
        <taxon>Pseudonocardiaceae</taxon>
        <taxon>Actinomycetospora</taxon>
        <taxon>environmental samples</taxon>
    </lineage>
</organism>
<name>A0A6J4HCV3_9PSEU</name>
<protein>
    <submittedName>
        <fullName evidence="2">Uncharacterized protein</fullName>
    </submittedName>
</protein>
<sequence>CPRSSTSAPWKSCLPAPTDSSSGRTWRSASSTAPASSSRS</sequence>
<gene>
    <name evidence="2" type="ORF">AVDCRST_MAG54-567</name>
</gene>
<evidence type="ECO:0000256" key="1">
    <source>
        <dbReference type="SAM" id="MobiDB-lite"/>
    </source>
</evidence>
<feature type="compositionally biased region" description="Low complexity" evidence="1">
    <location>
        <begin position="20"/>
        <end position="40"/>
    </location>
</feature>
<evidence type="ECO:0000313" key="2">
    <source>
        <dbReference type="EMBL" id="CAA9220992.1"/>
    </source>
</evidence>
<feature type="non-terminal residue" evidence="2">
    <location>
        <position position="1"/>
    </location>
</feature>
<reference evidence="2" key="1">
    <citation type="submission" date="2020-02" db="EMBL/GenBank/DDBJ databases">
        <authorList>
            <person name="Meier V. D."/>
        </authorList>
    </citation>
    <scope>NUCLEOTIDE SEQUENCE</scope>
    <source>
        <strain evidence="2">AVDCRST_MAG54</strain>
    </source>
</reference>
<feature type="non-terminal residue" evidence="2">
    <location>
        <position position="40"/>
    </location>
</feature>